<protein>
    <recommendedName>
        <fullName evidence="5">Lipoprotein</fullName>
    </recommendedName>
</protein>
<feature type="chain" id="PRO_5047334014" description="Lipoprotein" evidence="2">
    <location>
        <begin position="24"/>
        <end position="160"/>
    </location>
</feature>
<dbReference type="EMBL" id="JAQNDO010000001">
    <property type="protein sequence ID" value="MDC0745517.1"/>
    <property type="molecule type" value="Genomic_DNA"/>
</dbReference>
<evidence type="ECO:0000313" key="4">
    <source>
        <dbReference type="Proteomes" id="UP001221411"/>
    </source>
</evidence>
<keyword evidence="2" id="KW-0732">Signal</keyword>
<sequence length="160" mass="16193">MLPVIRLGSLVLPALLLALPACSRGDAPADPSPPPVVSSRPAPAPRPAGPAELALVAPLAPGSTLDGFAVRDIRAVQNGVLTLVCAKDRALVRLSVALVADDGPAPPAVAGKYAIFYSARGSDPADGERLAKALAAILEKHPDVPVPPGMTSFVPTPIPI</sequence>
<dbReference type="RefSeq" id="WP_271923119.1">
    <property type="nucleotide sequence ID" value="NZ_JAQNDO010000001.1"/>
</dbReference>
<gene>
    <name evidence="3" type="ORF">POL67_29560</name>
</gene>
<comment type="caution">
    <text evidence="3">The sequence shown here is derived from an EMBL/GenBank/DDBJ whole genome shotgun (WGS) entry which is preliminary data.</text>
</comment>
<dbReference type="Proteomes" id="UP001221411">
    <property type="component" value="Unassembled WGS sequence"/>
</dbReference>
<evidence type="ECO:0000256" key="1">
    <source>
        <dbReference type="SAM" id="MobiDB-lite"/>
    </source>
</evidence>
<reference evidence="3 4" key="1">
    <citation type="submission" date="2022-11" db="EMBL/GenBank/DDBJ databases">
        <title>Minimal conservation of predation-associated metabolite biosynthetic gene clusters underscores biosynthetic potential of Myxococcota including descriptions for ten novel species: Archangium lansinium sp. nov., Myxococcus landrumus sp. nov., Nannocystis bai.</title>
        <authorList>
            <person name="Ahearne A."/>
            <person name="Stevens C."/>
            <person name="Dowd S."/>
        </authorList>
    </citation>
    <scope>NUCLEOTIDE SEQUENCE [LARGE SCALE GENOMIC DNA]</scope>
    <source>
        <strain evidence="3 4">RJM3</strain>
    </source>
</reference>
<feature type="compositionally biased region" description="Pro residues" evidence="1">
    <location>
        <begin position="30"/>
        <end position="48"/>
    </location>
</feature>
<evidence type="ECO:0000256" key="2">
    <source>
        <dbReference type="SAM" id="SignalP"/>
    </source>
</evidence>
<accession>A0ABT5EUK8</accession>
<name>A0ABT5EUK8_9BACT</name>
<feature type="region of interest" description="Disordered" evidence="1">
    <location>
        <begin position="27"/>
        <end position="48"/>
    </location>
</feature>
<organism evidence="3 4">
    <name type="scientific">Polyangium mundeleinium</name>
    <dbReference type="NCBI Taxonomy" id="2995306"/>
    <lineage>
        <taxon>Bacteria</taxon>
        <taxon>Pseudomonadati</taxon>
        <taxon>Myxococcota</taxon>
        <taxon>Polyangia</taxon>
        <taxon>Polyangiales</taxon>
        <taxon>Polyangiaceae</taxon>
        <taxon>Polyangium</taxon>
    </lineage>
</organism>
<keyword evidence="4" id="KW-1185">Reference proteome</keyword>
<proteinExistence type="predicted"/>
<evidence type="ECO:0000313" key="3">
    <source>
        <dbReference type="EMBL" id="MDC0745517.1"/>
    </source>
</evidence>
<evidence type="ECO:0008006" key="5">
    <source>
        <dbReference type="Google" id="ProtNLM"/>
    </source>
</evidence>
<feature type="signal peptide" evidence="2">
    <location>
        <begin position="1"/>
        <end position="23"/>
    </location>
</feature>